<evidence type="ECO:0000256" key="7">
    <source>
        <dbReference type="ARBA" id="ARBA00025795"/>
    </source>
</evidence>
<evidence type="ECO:0000256" key="8">
    <source>
        <dbReference type="SAM" id="SignalP"/>
    </source>
</evidence>
<evidence type="ECO:0000256" key="5">
    <source>
        <dbReference type="ARBA" id="ARBA00023002"/>
    </source>
</evidence>
<dbReference type="InterPro" id="IPR000028">
    <property type="entry name" value="Chloroperoxidase"/>
</dbReference>
<evidence type="ECO:0000256" key="1">
    <source>
        <dbReference type="ARBA" id="ARBA00001970"/>
    </source>
</evidence>
<dbReference type="PROSITE" id="PS51405">
    <property type="entry name" value="HEME_HALOPEROXIDASE"/>
    <property type="match status" value="1"/>
</dbReference>
<feature type="chain" id="PRO_5035451605" description="Heme haloperoxidase family profile domain-containing protein" evidence="8">
    <location>
        <begin position="21"/>
        <end position="254"/>
    </location>
</feature>
<evidence type="ECO:0000259" key="9">
    <source>
        <dbReference type="PROSITE" id="PS51405"/>
    </source>
</evidence>
<feature type="signal peptide" evidence="8">
    <location>
        <begin position="1"/>
        <end position="20"/>
    </location>
</feature>
<comment type="cofactor">
    <cofactor evidence="1">
        <name>heme b</name>
        <dbReference type="ChEBI" id="CHEBI:60344"/>
    </cofactor>
</comment>
<dbReference type="Gene3D" id="1.10.489.10">
    <property type="entry name" value="Chloroperoxidase-like"/>
    <property type="match status" value="1"/>
</dbReference>
<name>A0A8K1FE84_PYTOL</name>
<keyword evidence="11" id="KW-1185">Reference proteome</keyword>
<keyword evidence="5" id="KW-0560">Oxidoreductase</keyword>
<gene>
    <name evidence="10" type="ORF">Poli38472_007291</name>
</gene>
<accession>A0A8K1FE84</accession>
<dbReference type="SUPFAM" id="SSF47571">
    <property type="entry name" value="Cloroperoxidase"/>
    <property type="match status" value="1"/>
</dbReference>
<comment type="similarity">
    <text evidence="7">Belongs to the chloroperoxidase family.</text>
</comment>
<evidence type="ECO:0000256" key="3">
    <source>
        <dbReference type="ARBA" id="ARBA00022617"/>
    </source>
</evidence>
<evidence type="ECO:0000256" key="4">
    <source>
        <dbReference type="ARBA" id="ARBA00022723"/>
    </source>
</evidence>
<feature type="domain" description="Heme haloperoxidase family profile" evidence="9">
    <location>
        <begin position="31"/>
        <end position="243"/>
    </location>
</feature>
<protein>
    <recommendedName>
        <fullName evidence="9">Heme haloperoxidase family profile domain-containing protein</fullName>
    </recommendedName>
</protein>
<dbReference type="InterPro" id="IPR036851">
    <property type="entry name" value="Chloroperoxidase-like_sf"/>
</dbReference>
<reference evidence="10" key="1">
    <citation type="submission" date="2019-03" db="EMBL/GenBank/DDBJ databases">
        <title>Long read genome sequence of the mycoparasitic Pythium oligandrum ATCC 38472 isolated from sugarbeet rhizosphere.</title>
        <authorList>
            <person name="Gaulin E."/>
        </authorList>
    </citation>
    <scope>NUCLEOTIDE SEQUENCE</scope>
    <source>
        <strain evidence="10">ATCC 38472_TT</strain>
    </source>
</reference>
<keyword evidence="4" id="KW-0479">Metal-binding</keyword>
<evidence type="ECO:0000256" key="6">
    <source>
        <dbReference type="ARBA" id="ARBA00023004"/>
    </source>
</evidence>
<keyword evidence="3" id="KW-0349">Heme</keyword>
<dbReference type="GO" id="GO:0004601">
    <property type="term" value="F:peroxidase activity"/>
    <property type="evidence" value="ECO:0007669"/>
    <property type="project" value="UniProtKB-KW"/>
</dbReference>
<evidence type="ECO:0000313" key="10">
    <source>
        <dbReference type="EMBL" id="TMW59146.1"/>
    </source>
</evidence>
<dbReference type="GO" id="GO:0046872">
    <property type="term" value="F:metal ion binding"/>
    <property type="evidence" value="ECO:0007669"/>
    <property type="project" value="UniProtKB-KW"/>
</dbReference>
<dbReference type="Proteomes" id="UP000794436">
    <property type="component" value="Unassembled WGS sequence"/>
</dbReference>
<dbReference type="EMBL" id="SPLM01000110">
    <property type="protein sequence ID" value="TMW59146.1"/>
    <property type="molecule type" value="Genomic_DNA"/>
</dbReference>
<evidence type="ECO:0000313" key="11">
    <source>
        <dbReference type="Proteomes" id="UP000794436"/>
    </source>
</evidence>
<dbReference type="Pfam" id="PF01328">
    <property type="entry name" value="Peroxidase_2"/>
    <property type="match status" value="1"/>
</dbReference>
<keyword evidence="2" id="KW-0575">Peroxidase</keyword>
<dbReference type="AlphaFoldDB" id="A0A8K1FE84"/>
<dbReference type="PANTHER" id="PTHR33577">
    <property type="entry name" value="STERIGMATOCYSTIN BIOSYNTHESIS PEROXIDASE STCC-RELATED"/>
    <property type="match status" value="1"/>
</dbReference>
<comment type="caution">
    <text evidence="10">The sequence shown here is derived from an EMBL/GenBank/DDBJ whole genome shotgun (WGS) entry which is preliminary data.</text>
</comment>
<dbReference type="OrthoDB" id="407298at2759"/>
<keyword evidence="8" id="KW-0732">Signal</keyword>
<sequence>MVAVYAFAAAVVGLVSPTEALQSEVIIADLPVGEYYRPSGALVSGHLDATTPFRRGPCPAVNTLANHGYIPRNGQNVPKSQIKAAVMTHYNLAEGTADFLVNPLAETFDINSLSNHSAFEHDASLVHGDAYFGVDQAEIQPDLLEDLLSRADENGLFGIETFAQIRKERLATCQESNPTCKFGKTETLLAYGECAFILRGLGNSTAQTIDVNTLRSFLGFERFPKGFTQPVQLPLSVLFETKDKIQAVFLPPSA</sequence>
<dbReference type="PANTHER" id="PTHR33577:SF9">
    <property type="entry name" value="PEROXIDASE STCC"/>
    <property type="match status" value="1"/>
</dbReference>
<proteinExistence type="inferred from homology"/>
<keyword evidence="6" id="KW-0408">Iron</keyword>
<organism evidence="10 11">
    <name type="scientific">Pythium oligandrum</name>
    <name type="common">Mycoparasitic fungus</name>
    <dbReference type="NCBI Taxonomy" id="41045"/>
    <lineage>
        <taxon>Eukaryota</taxon>
        <taxon>Sar</taxon>
        <taxon>Stramenopiles</taxon>
        <taxon>Oomycota</taxon>
        <taxon>Peronosporomycetes</taxon>
        <taxon>Pythiales</taxon>
        <taxon>Pythiaceae</taxon>
        <taxon>Pythium</taxon>
    </lineage>
</organism>
<evidence type="ECO:0000256" key="2">
    <source>
        <dbReference type="ARBA" id="ARBA00022559"/>
    </source>
</evidence>